<dbReference type="InterPro" id="IPR036048">
    <property type="entry name" value="Interleukin_8-like_sf"/>
</dbReference>
<protein>
    <submittedName>
        <fullName evidence="10">Macrophage inflammatory protein-3 alpha</fullName>
    </submittedName>
</protein>
<dbReference type="GO" id="GO:0006954">
    <property type="term" value="P:inflammatory response"/>
    <property type="evidence" value="ECO:0007669"/>
    <property type="project" value="UniProtKB-KW"/>
</dbReference>
<feature type="chain" id="PRO_5004268133" evidence="8">
    <location>
        <begin position="26"/>
        <end position="99"/>
    </location>
</feature>
<keyword evidence="3" id="KW-0202">Cytokine</keyword>
<dbReference type="PANTHER" id="PTHR12015">
    <property type="entry name" value="SMALL INDUCIBLE CYTOKINE A"/>
    <property type="match status" value="1"/>
</dbReference>
<dbReference type="Pfam" id="PF00048">
    <property type="entry name" value="IL8"/>
    <property type="match status" value="1"/>
</dbReference>
<dbReference type="InterPro" id="IPR001811">
    <property type="entry name" value="Chemokine_IL8-like_dom"/>
</dbReference>
<evidence type="ECO:0000256" key="1">
    <source>
        <dbReference type="ARBA" id="ARBA00004613"/>
    </source>
</evidence>
<dbReference type="GO" id="GO:0008009">
    <property type="term" value="F:chemokine activity"/>
    <property type="evidence" value="ECO:0007669"/>
    <property type="project" value="InterPro"/>
</dbReference>
<comment type="subcellular location">
    <subcellularLocation>
        <location evidence="1">Secreted</location>
    </subcellularLocation>
</comment>
<keyword evidence="6" id="KW-1015">Disulfide bond</keyword>
<dbReference type="EMBL" id="AB174768">
    <property type="protein sequence ID" value="BAD51713.1"/>
    <property type="molecule type" value="Genomic_DNA"/>
</dbReference>
<dbReference type="PANTHER" id="PTHR12015:SF108">
    <property type="entry name" value="C-C MOTIF CHEMOKINE 20"/>
    <property type="match status" value="1"/>
</dbReference>
<keyword evidence="5 8" id="KW-0732">Signal</keyword>
<evidence type="ECO:0000256" key="5">
    <source>
        <dbReference type="ARBA" id="ARBA00022729"/>
    </source>
</evidence>
<keyword evidence="2" id="KW-0145">Chemotaxis</keyword>
<feature type="signal peptide" evidence="8">
    <location>
        <begin position="1"/>
        <end position="25"/>
    </location>
</feature>
<evidence type="ECO:0000256" key="3">
    <source>
        <dbReference type="ARBA" id="ARBA00022514"/>
    </source>
</evidence>
<organism evidence="10">
    <name type="scientific">Triakis scyllium</name>
    <name type="common">Banded houndshark</name>
    <name type="synonym">Hemigaleus pingi</name>
    <dbReference type="NCBI Taxonomy" id="30494"/>
    <lineage>
        <taxon>Eukaryota</taxon>
        <taxon>Metazoa</taxon>
        <taxon>Chordata</taxon>
        <taxon>Craniata</taxon>
        <taxon>Vertebrata</taxon>
        <taxon>Chondrichthyes</taxon>
        <taxon>Elasmobranchii</taxon>
        <taxon>Galeomorphii</taxon>
        <taxon>Galeoidea</taxon>
        <taxon>Carcharhiniformes</taxon>
        <taxon>Triakidae</taxon>
        <taxon>Triakis</taxon>
    </lineage>
</organism>
<dbReference type="AlphaFoldDB" id="Q65YX9"/>
<evidence type="ECO:0000256" key="7">
    <source>
        <dbReference type="ARBA" id="ARBA00023198"/>
    </source>
</evidence>
<dbReference type="Gene3D" id="2.40.50.40">
    <property type="match status" value="1"/>
</dbReference>
<dbReference type="FunFam" id="2.40.50.40:FF:000012">
    <property type="entry name" value="C-C motif chemokine"/>
    <property type="match status" value="1"/>
</dbReference>
<dbReference type="InterPro" id="IPR039809">
    <property type="entry name" value="Chemokine_b/g/d"/>
</dbReference>
<evidence type="ECO:0000256" key="6">
    <source>
        <dbReference type="ARBA" id="ARBA00023157"/>
    </source>
</evidence>
<accession>Q65YX9</accession>
<evidence type="ECO:0000256" key="4">
    <source>
        <dbReference type="ARBA" id="ARBA00022525"/>
    </source>
</evidence>
<gene>
    <name evidence="10" type="primary">MIP3</name>
</gene>
<sequence length="99" mass="11132">MCVLKKLVLVAALSLALMLSVSVSADEFGDCCLRYSNGRMPLRYIAGYVEQHSHELCDIDAIIFYTSGGRAVCTNPKSRWVKRALNFLSKKLQEMSRQD</sequence>
<proteinExistence type="predicted"/>
<dbReference type="GO" id="GO:0006955">
    <property type="term" value="P:immune response"/>
    <property type="evidence" value="ECO:0007669"/>
    <property type="project" value="InterPro"/>
</dbReference>
<evidence type="ECO:0000313" key="10">
    <source>
        <dbReference type="EMBL" id="BAD51713.1"/>
    </source>
</evidence>
<keyword evidence="7" id="KW-0395">Inflammatory response</keyword>
<name>Q65YX9_TRISC</name>
<evidence type="ECO:0000259" key="9">
    <source>
        <dbReference type="SMART" id="SM00199"/>
    </source>
</evidence>
<reference evidence="10" key="1">
    <citation type="journal article" date="2005" name="Immunogenetics">
        <title>Molecular cloning and preliminary expression analysis of banded dogfish (Triakis scyllia) CC chemokine cDNAs by use of suppression subtractive hybridization.</title>
        <authorList>
            <person name="Inoue Y."/>
            <person name="Saito T."/>
            <person name="Endo M."/>
            <person name="Haruta C."/>
            <person name="Nakai T."/>
            <person name="Moritomo T."/>
            <person name="Nakanishi T."/>
        </authorList>
    </citation>
    <scope>NUCLEOTIDE SEQUENCE</scope>
</reference>
<dbReference type="GO" id="GO:0005615">
    <property type="term" value="C:extracellular space"/>
    <property type="evidence" value="ECO:0007669"/>
    <property type="project" value="UniProtKB-KW"/>
</dbReference>
<keyword evidence="4" id="KW-0964">Secreted</keyword>
<dbReference type="SUPFAM" id="SSF54117">
    <property type="entry name" value="Interleukin 8-like chemokines"/>
    <property type="match status" value="1"/>
</dbReference>
<dbReference type="SMART" id="SM00199">
    <property type="entry name" value="SCY"/>
    <property type="match status" value="1"/>
</dbReference>
<evidence type="ECO:0000256" key="2">
    <source>
        <dbReference type="ARBA" id="ARBA00022500"/>
    </source>
</evidence>
<feature type="domain" description="Chemokine interleukin-8-like" evidence="9">
    <location>
        <begin position="28"/>
        <end position="88"/>
    </location>
</feature>
<evidence type="ECO:0000256" key="8">
    <source>
        <dbReference type="SAM" id="SignalP"/>
    </source>
</evidence>